<evidence type="ECO:0000256" key="2">
    <source>
        <dbReference type="ARBA" id="ARBA00009984"/>
    </source>
</evidence>
<evidence type="ECO:0000256" key="5">
    <source>
        <dbReference type="ARBA" id="ARBA00022481"/>
    </source>
</evidence>
<comment type="subcellular location">
    <subcellularLocation>
        <location evidence="1">Cell inner membrane</location>
        <topology evidence="1">Single-pass membrane protein</topology>
    </subcellularLocation>
</comment>
<dbReference type="GO" id="GO:0015627">
    <property type="term" value="C:type II protein secretion system complex"/>
    <property type="evidence" value="ECO:0007669"/>
    <property type="project" value="InterPro"/>
</dbReference>
<evidence type="ECO:0000256" key="7">
    <source>
        <dbReference type="ARBA" id="ARBA00022692"/>
    </source>
</evidence>
<dbReference type="Pfam" id="PF07963">
    <property type="entry name" value="N_methyl"/>
    <property type="match status" value="1"/>
</dbReference>
<dbReference type="InterPro" id="IPR012902">
    <property type="entry name" value="N_methyl_site"/>
</dbReference>
<evidence type="ECO:0000256" key="6">
    <source>
        <dbReference type="ARBA" id="ARBA00022519"/>
    </source>
</evidence>
<dbReference type="InterPro" id="IPR010054">
    <property type="entry name" value="Type2_sec_GspG"/>
</dbReference>
<keyword evidence="4" id="KW-1003">Cell membrane</keyword>
<dbReference type="EMBL" id="AP019537">
    <property type="protein sequence ID" value="BBJ02575.1"/>
    <property type="molecule type" value="Genomic_DNA"/>
</dbReference>
<evidence type="ECO:0000256" key="11">
    <source>
        <dbReference type="SAM" id="Phobius"/>
    </source>
</evidence>
<dbReference type="InterPro" id="IPR000983">
    <property type="entry name" value="Bac_GSPG_pilin"/>
</dbReference>
<keyword evidence="7 11" id="KW-0812">Transmembrane</keyword>
<dbReference type="GO" id="GO:0015628">
    <property type="term" value="P:protein secretion by the type II secretion system"/>
    <property type="evidence" value="ECO:0007669"/>
    <property type="project" value="InterPro"/>
</dbReference>
<dbReference type="GO" id="GO:0005886">
    <property type="term" value="C:plasma membrane"/>
    <property type="evidence" value="ECO:0007669"/>
    <property type="project" value="UniProtKB-SubCell"/>
</dbReference>
<organism evidence="13">
    <name type="scientific">Marinobacter nauticus</name>
    <name type="common">Marinobacter hydrocarbonoclasticus</name>
    <name type="synonym">Marinobacter aquaeolei</name>
    <dbReference type="NCBI Taxonomy" id="2743"/>
    <lineage>
        <taxon>Bacteria</taxon>
        <taxon>Pseudomonadati</taxon>
        <taxon>Pseudomonadota</taxon>
        <taxon>Gammaproteobacteria</taxon>
        <taxon>Pseudomonadales</taxon>
        <taxon>Marinobacteraceae</taxon>
        <taxon>Marinobacter</taxon>
    </lineage>
</organism>
<evidence type="ECO:0000256" key="4">
    <source>
        <dbReference type="ARBA" id="ARBA00022475"/>
    </source>
</evidence>
<name>A0A455W7L0_MARNT</name>
<evidence type="ECO:0000259" key="12">
    <source>
        <dbReference type="Pfam" id="PF08334"/>
    </source>
</evidence>
<comment type="similarity">
    <text evidence="2">Belongs to the GSP G family.</text>
</comment>
<keyword evidence="9 11" id="KW-0472">Membrane</keyword>
<keyword evidence="5" id="KW-0488">Methylation</keyword>
<sequence length="137" mass="14779">MKKQTGFTMMELLIVLVIIGLLAALVGPTLYKQISPAKASVAKAQIQNFMSALDAYFIDTGRFPSSQQGLGALRDKPSSVSGWNGPYLQKELPSDPWGNPYVYRSPGRNGGYEIISYGSDGAAGGEDDARDINSWES</sequence>
<dbReference type="Gene3D" id="3.30.700.10">
    <property type="entry name" value="Glycoprotein, Type 4 Pilin"/>
    <property type="match status" value="1"/>
</dbReference>
<evidence type="ECO:0000313" key="13">
    <source>
        <dbReference type="EMBL" id="BBJ02575.1"/>
    </source>
</evidence>
<dbReference type="PANTHER" id="PTHR30093">
    <property type="entry name" value="GENERAL SECRETION PATHWAY PROTEIN G"/>
    <property type="match status" value="1"/>
</dbReference>
<dbReference type="PRINTS" id="PR00813">
    <property type="entry name" value="BCTERIALGSPG"/>
</dbReference>
<dbReference type="SUPFAM" id="SSF54523">
    <property type="entry name" value="Pili subunits"/>
    <property type="match status" value="1"/>
</dbReference>
<dbReference type="NCBIfam" id="TIGR01710">
    <property type="entry name" value="typeII_sec_gspG"/>
    <property type="match status" value="1"/>
</dbReference>
<dbReference type="InterPro" id="IPR045584">
    <property type="entry name" value="Pilin-like"/>
</dbReference>
<dbReference type="InterPro" id="IPR013545">
    <property type="entry name" value="T2SS_protein-GspG_C"/>
</dbReference>
<evidence type="ECO:0000256" key="10">
    <source>
        <dbReference type="SAM" id="MobiDB-lite"/>
    </source>
</evidence>
<feature type="transmembrane region" description="Helical" evidence="11">
    <location>
        <begin position="12"/>
        <end position="31"/>
    </location>
</feature>
<keyword evidence="8 11" id="KW-1133">Transmembrane helix</keyword>
<accession>A0A455W7L0</accession>
<evidence type="ECO:0000256" key="3">
    <source>
        <dbReference type="ARBA" id="ARBA00020042"/>
    </source>
</evidence>
<reference evidence="13" key="1">
    <citation type="submission" date="2019-03" db="EMBL/GenBank/DDBJ databases">
        <title>Whole genome analysis of nitrate-reducing bacteria Marinobacter hydrocarbonoclasticus YB03.</title>
        <authorList>
            <person name="Azam A.H."/>
            <person name="Yuk S.R."/>
            <person name="Kamarisima K."/>
            <person name="Miyanaga K."/>
            <person name="Tanji Y."/>
        </authorList>
    </citation>
    <scope>NUCLEOTIDE SEQUENCE</scope>
    <source>
        <strain evidence="13">YB03</strain>
    </source>
</reference>
<dbReference type="Pfam" id="PF08334">
    <property type="entry name" value="T2SSG"/>
    <property type="match status" value="1"/>
</dbReference>
<feature type="region of interest" description="Disordered" evidence="10">
    <location>
        <begin position="118"/>
        <end position="137"/>
    </location>
</feature>
<evidence type="ECO:0000256" key="1">
    <source>
        <dbReference type="ARBA" id="ARBA00004377"/>
    </source>
</evidence>
<dbReference type="PANTHER" id="PTHR30093:SF45">
    <property type="entry name" value="TYPE II SECRETION SYSTEM CORE PROTEIN G"/>
    <property type="match status" value="1"/>
</dbReference>
<proteinExistence type="inferred from homology"/>
<dbReference type="NCBIfam" id="TIGR02532">
    <property type="entry name" value="IV_pilin_GFxxxE"/>
    <property type="match status" value="1"/>
</dbReference>
<dbReference type="AlphaFoldDB" id="A0A455W7L0"/>
<protein>
    <recommendedName>
        <fullName evidence="3">Type II secretion system core protein G</fullName>
    </recommendedName>
</protein>
<gene>
    <name evidence="13" type="ORF">YBY_04230</name>
</gene>
<feature type="domain" description="Type II secretion system protein GspG C-terminal" evidence="12">
    <location>
        <begin position="31"/>
        <end position="135"/>
    </location>
</feature>
<keyword evidence="6" id="KW-0997">Cell inner membrane</keyword>
<evidence type="ECO:0000256" key="9">
    <source>
        <dbReference type="ARBA" id="ARBA00023136"/>
    </source>
</evidence>
<evidence type="ECO:0000256" key="8">
    <source>
        <dbReference type="ARBA" id="ARBA00022989"/>
    </source>
</evidence>